<feature type="region of interest" description="Disordered" evidence="2">
    <location>
        <begin position="2057"/>
        <end position="2100"/>
    </location>
</feature>
<comment type="similarity">
    <text evidence="1">Belongs to the TASOR family.</text>
</comment>
<feature type="region of interest" description="Disordered" evidence="2">
    <location>
        <begin position="546"/>
        <end position="574"/>
    </location>
</feature>
<dbReference type="Proteomes" id="UP001364617">
    <property type="component" value="Unassembled WGS sequence"/>
</dbReference>
<keyword evidence="7" id="KW-1185">Reference proteome</keyword>
<evidence type="ECO:0000259" key="3">
    <source>
        <dbReference type="Pfam" id="PF12509"/>
    </source>
</evidence>
<evidence type="ECO:0000256" key="1">
    <source>
        <dbReference type="ARBA" id="ARBA00008058"/>
    </source>
</evidence>
<feature type="region of interest" description="Disordered" evidence="2">
    <location>
        <begin position="781"/>
        <end position="800"/>
    </location>
</feature>
<organism evidence="6 7">
    <name type="scientific">Phoxinus phoxinus</name>
    <name type="common">Eurasian minnow</name>
    <dbReference type="NCBI Taxonomy" id="58324"/>
    <lineage>
        <taxon>Eukaryota</taxon>
        <taxon>Metazoa</taxon>
        <taxon>Chordata</taxon>
        <taxon>Craniata</taxon>
        <taxon>Vertebrata</taxon>
        <taxon>Euteleostomi</taxon>
        <taxon>Actinopterygii</taxon>
        <taxon>Neopterygii</taxon>
        <taxon>Teleostei</taxon>
        <taxon>Ostariophysi</taxon>
        <taxon>Cypriniformes</taxon>
        <taxon>Leuciscidae</taxon>
        <taxon>Phoxininae</taxon>
        <taxon>Phoxinus</taxon>
    </lineage>
</organism>
<comment type="caution">
    <text evidence="6">The sequence shown here is derived from an EMBL/GenBank/DDBJ whole genome shotgun (WGS) entry which is preliminary data.</text>
</comment>
<feature type="region of interest" description="Disordered" evidence="2">
    <location>
        <begin position="1871"/>
        <end position="1891"/>
    </location>
</feature>
<feature type="region of interest" description="Disordered" evidence="2">
    <location>
        <begin position="991"/>
        <end position="1031"/>
    </location>
</feature>
<dbReference type="EMBL" id="JAYKXH010000014">
    <property type="protein sequence ID" value="KAK7145646.1"/>
    <property type="molecule type" value="Genomic_DNA"/>
</dbReference>
<feature type="domain" description="TASOR PIN" evidence="5">
    <location>
        <begin position="2978"/>
        <end position="3113"/>
    </location>
</feature>
<evidence type="ECO:0008006" key="8">
    <source>
        <dbReference type="Google" id="ProtNLM"/>
    </source>
</evidence>
<feature type="compositionally biased region" description="Basic and acidic residues" evidence="2">
    <location>
        <begin position="2084"/>
        <end position="2100"/>
    </location>
</feature>
<dbReference type="GO" id="GO:0045814">
    <property type="term" value="P:negative regulation of gene expression, epigenetic"/>
    <property type="evidence" value="ECO:0007669"/>
    <property type="project" value="InterPro"/>
</dbReference>
<dbReference type="Pfam" id="PF12509">
    <property type="entry name" value="DUF3715"/>
    <property type="match status" value="1"/>
</dbReference>
<dbReference type="Pfam" id="PF23314">
    <property type="entry name" value="TASOR_alpha-beta"/>
    <property type="match status" value="1"/>
</dbReference>
<evidence type="ECO:0000259" key="4">
    <source>
        <dbReference type="Pfam" id="PF23314"/>
    </source>
</evidence>
<feature type="region of interest" description="Disordered" evidence="2">
    <location>
        <begin position="2130"/>
        <end position="2159"/>
    </location>
</feature>
<feature type="region of interest" description="Disordered" evidence="2">
    <location>
        <begin position="2233"/>
        <end position="2268"/>
    </location>
</feature>
<protein>
    <recommendedName>
        <fullName evidence="8">DUF3715 domain-containing protein</fullName>
    </recommendedName>
</protein>
<feature type="compositionally biased region" description="Basic and acidic residues" evidence="2">
    <location>
        <begin position="546"/>
        <end position="563"/>
    </location>
</feature>
<feature type="compositionally biased region" description="Basic and acidic residues" evidence="2">
    <location>
        <begin position="728"/>
        <end position="746"/>
    </location>
</feature>
<feature type="domain" description="TASOR alpha/beta" evidence="4">
    <location>
        <begin position="2880"/>
        <end position="2974"/>
    </location>
</feature>
<dbReference type="Pfam" id="PF24630">
    <property type="entry name" value="PIN_TASOR"/>
    <property type="match status" value="1"/>
</dbReference>
<feature type="compositionally biased region" description="Acidic residues" evidence="2">
    <location>
        <begin position="2070"/>
        <end position="2082"/>
    </location>
</feature>
<feature type="compositionally biased region" description="Basic and acidic residues" evidence="2">
    <location>
        <begin position="2060"/>
        <end position="2069"/>
    </location>
</feature>
<reference evidence="6 7" key="1">
    <citation type="submission" date="2024-02" db="EMBL/GenBank/DDBJ databases">
        <title>Chromosome-level genome assembly of the Eurasian Minnow (Phoxinus phoxinus).</title>
        <authorList>
            <person name="Oriowo T.O."/>
            <person name="Martin S."/>
            <person name="Stange M."/>
            <person name="Chrysostomakis Y."/>
            <person name="Brown T."/>
            <person name="Winkler S."/>
            <person name="Kukowka S."/>
            <person name="Myers E.W."/>
            <person name="Bohne A."/>
        </authorList>
    </citation>
    <scope>NUCLEOTIDE SEQUENCE [LARGE SCALE GENOMIC DNA]</scope>
    <source>
        <strain evidence="6">ZFMK-TIS-60720</strain>
        <tissue evidence="6">Whole Organism</tissue>
    </source>
</reference>
<feature type="compositionally biased region" description="Acidic residues" evidence="2">
    <location>
        <begin position="2130"/>
        <end position="2140"/>
    </location>
</feature>
<name>A0AAN9CVG4_9TELE</name>
<feature type="region of interest" description="Disordered" evidence="2">
    <location>
        <begin position="2835"/>
        <end position="2861"/>
    </location>
</feature>
<dbReference type="GO" id="GO:0005654">
    <property type="term" value="C:nucleoplasm"/>
    <property type="evidence" value="ECO:0007669"/>
    <property type="project" value="TreeGrafter"/>
</dbReference>
<feature type="region of interest" description="Disordered" evidence="2">
    <location>
        <begin position="1049"/>
        <end position="1081"/>
    </location>
</feature>
<accession>A0AAN9CVG4</accession>
<feature type="compositionally biased region" description="Basic residues" evidence="2">
    <location>
        <begin position="750"/>
        <end position="761"/>
    </location>
</feature>
<evidence type="ECO:0000259" key="5">
    <source>
        <dbReference type="Pfam" id="PF24630"/>
    </source>
</evidence>
<feature type="region of interest" description="Disordered" evidence="2">
    <location>
        <begin position="1501"/>
        <end position="1533"/>
    </location>
</feature>
<evidence type="ECO:0000313" key="7">
    <source>
        <dbReference type="Proteomes" id="UP001364617"/>
    </source>
</evidence>
<evidence type="ECO:0000313" key="6">
    <source>
        <dbReference type="EMBL" id="KAK7145646.1"/>
    </source>
</evidence>
<sequence length="3120" mass="350351">MENETTRSAQGLLEPVHPGSVTFNESILAPLHNNYLYEESKECFTYNSAQLINNDALQKQYDAFRSEKREKGYSEQELKESFGFLLLDDASRARKVGETGLLVGQAKCTTLGDSLKGVYISKYSDCLDLKRWYDGKTGYIVLLKLTKGRVKEVTDNYTQNFTPPTAGFDCHVSEQLGAVSSTTSSFVAYERTQYYMYELRDGSSETESCPRHACPFAIVAFSYGKINTTSELEQKSQDKTVFHYQPWIGQFKIESTVYDVGLQSSSGAWFPAKLPKTVQIDRAIGVSELKRTLPREIFETCIVGEVCIDGRCFNLYDVVSSKAKNDLAQITRELKENDMALVIPLEDSGFLILLHSSHLFSYEDAKSGKAAALQGMFIFPDSRTVPRGAKSDLTNTKASSEIMQVIPALNYAEMEMEKCPPNQQGCSQTSLEKHLQDYGTLFHPGLLDVPTREASMFPDQYDVPGGFTLISPKWSQETGTRLKSYFDEPCGFTISVVRALELLTTGRQQRGEDHDDDVYYCISSPDEVPQTDAPIEMEVTKHTEAISDSSHRTVEKDEHKHLTTEQPQPALPEGIGKLGTAVVTVADSVLEYPTSTVSPKLGDFPSENCVSIDSDLEKTSQGNTKGDADGVCLDLSTKETPIQTSCTPLITSTEEGGTAEGMEDNIHPENTMADPDKKVNLRSFSRRKGRKRKIHWRTMQIKKKAVKKKLALPTSSLPLVLPVNSRDGPTKDQTRTETMHADEINQRPHLTSRGKGRRQRGVNRNLSEARQAQELLSLSTETIHDQSMENEMSPSKTDWRSLPRRKRLWNTDTNLKRSLRSGAVKIDEETIVNALADATKQSLSSTPKRKMEGFSLRERYGLKTIITTCGRVFVPHGSDIDVQSVNKMQSEKTHVDMSIDTNAETISPVENKSTEIVENKGESPSMVVEEFPRKVPVVSDCEDASHSPSDEMPSALLSALKILRNLHKNNPLEIDKSQGLCSEKSINATSNENVGFQQTNKVTDATSSPPRVSDQSMHSDPKVSSPDKTKKKAKCDVYSAISISKLKTVLRRGKRKSPSPGDSAKSEPDNAEPESKTRKLGTIMDLECDVFKNQLKDKASQPMADKAQNTPMKPVEITKQPVSWRGLIHKASKENGSLNFDTSAPFEITKRNDQQLISSLGDRVGRTRISVDGKASAESESMCASLPSDALSLLADLALGASNDKMLSNLEAKPVQEVLDGMKGSGSPESVLHALLRCPSARFKLPPRSPFPEGLLVTGELILEISKEHSYSQPTSLLSGPSHQVSYPSGCVDSALSLKTGLHLNLPKDAAPSCHQDGGKTEWKHLVSSNKTMSLIPKTKARKSRFLRNRCIIEKEGKIQVTRIWDEDYDFKFDSKFTNDNIDKTVTRALHGKWNFNIEDTYEDVHLIFHMWIGLFYSKHTSRLFHLENSTALPKGKDVEKVHLDINAIQNAVSLLNVELTSKEDSTPAHLSSEILDLSVKNGEPIQASLNFCLLSNQSRKKDTASHPGEMSPTCKHETTPSHSPSGTSLSPNPKVTALMNYRSSVDIPVENSVPDSHIDTDDENYITTDCSNSQLLEGNSSYNQLCEQASNMRIGIRILLPKVRNVTKNEASTRVTTFDLKKIGVFHQVLGPIKPSAFSKPHRLILGRKSFDLGLKKISGHKAHTVLQKENVSDSAESKEISETNENKNGSSAAVIDGNVDDTTEFKTGNGASISVQEKTVSQESIEVSDEDSHDGCLTIMEDGNVDENMTSELPSQDQISVVEHNCSAHAKEDLKPFQDLKGHANMVDVLRDVLPHDASVEEHNETSNVKKDLKPLLDDTNLLDHVEELSDISSDETRVEEYNETSHAKEDLKALHDLKDHTKMADELRDATSDETNVEEHKETSNAKKELKPLLDDTNLVDHFDKLSDISSDEMRVVEYNETSNAKDPVHDLKDHTHMVGELRDATSDETNVEGHKETSNAKKELKPLLDNTNLIDHFDKLSDISSDEMRVVEYNETSNAKDPVHDLKDHTHMVGELRDATSDETKVEKGHEIPSPNEQLDLKDRLNLIDATSHGIEGNDTKKPVEEKDEGYTGEEIMQEGESKSKEWDNLDGSERETSTAIVEHLDEFVFGLKDDINSVEMQFSDEDDVFDDDDDDMKIQKSETQPHTPEETDHEFDTLELSYDSSSGEDQPMSVQEKHTPASNIDTSNIMQDEIETKTLQQSLVVQQEALEVCQNELKTASTVEPTKLDISHFEKDDERDLGQQNKSNVSGEDDTFVEEKEKQSQGSCKEVIKTYQECLSTKICALPHSRTETRNETVAPQALTIYKPSEVEVNSMCSTPTQDEMACLLEVNEEFRGEDLNRDIYYPYNTDHEDMLPPKIPVCPQTHASTIKPLSDFIGHYEETYDEELRCKRIKYPGTMDFKDKSALTTKCSPSEDSFQLRHKLCPTSQQKDDKNCNFIEGAPQNDSGLFYRDDNEDDLHEYYQGSDEGLPWPDCQTEEPVDHQLYPCENEFSCDNDQPICSKYITSEREYSYRHKKHAKKEMDNYCWAEKNYKSGPLSVTYTAEYTRDRSPKKKSRKSKFTAFRQHSEWDDEDSSNVIVDYSSQKTSCFETCQAKPTKAVTVSSLPHVKTSKQQFDWRRYFRREAASSQLLDVSERDNKFDIPPSSIVTILDRKGNRVTFSNSSTMKPSCIGLENSFHCWQEQQSKTDVTRSAVDLEYLIFSKNMTQVLKENKSTSSTTSHCWENPDQSTCPMTVRFSNLSEGENSVDLSKAQQSLTDFRIKVDMSDRRGMRDPVRNRKPHLQRLFCEKGNEVEFAGISEITKQCAVAYKSMMNDVCSRKTLSRPIEASGKGAKRKYNRESDGQRPGFCGRIKKDTFDNPHDNLKPAVLQASKTKYRFFILVTSTDTFFKETKHMLEIEGHKQVEPEEFDLSNDGQSPLLIILRNEDIAEHICEVPYLLELKKSPNVLFAGIDRPDDVVNLAHQELFANGGFIVCDELALDTLTLGDMKKVVGILEELDKQGKWKWFLHYRDSRRLRESARSSPEGSKKQQFIDCCQKAGIVEVLPYHECDVISRDRPDYLFCLTRLQIQNASVRFPVFITDTPTESFGTNGILTMNIYTFSRILSNDTCSVS</sequence>
<dbReference type="InterPro" id="IPR056242">
    <property type="entry name" value="PIN_TASOR"/>
</dbReference>
<gene>
    <name evidence="6" type="ORF">R3I93_013400</name>
</gene>
<feature type="domain" description="TASOR pseudo-PARP" evidence="3">
    <location>
        <begin position="67"/>
        <end position="215"/>
    </location>
</feature>
<feature type="compositionally biased region" description="Basic and acidic residues" evidence="2">
    <location>
        <begin position="2233"/>
        <end position="2246"/>
    </location>
</feature>
<proteinExistence type="inferred from homology"/>
<dbReference type="PANTHER" id="PTHR16207:SF10">
    <property type="entry name" value="PROTEIN TASOR 2"/>
    <property type="match status" value="1"/>
</dbReference>
<feature type="compositionally biased region" description="Polar residues" evidence="2">
    <location>
        <begin position="991"/>
        <end position="1016"/>
    </location>
</feature>
<dbReference type="PANTHER" id="PTHR16207">
    <property type="entry name" value="SET DOMAIN-CONTAINING PROTEIN"/>
    <property type="match status" value="1"/>
</dbReference>
<feature type="compositionally biased region" description="Basic and acidic residues" evidence="2">
    <location>
        <begin position="1017"/>
        <end position="1028"/>
    </location>
</feature>
<feature type="compositionally biased region" description="Basic and acidic residues" evidence="2">
    <location>
        <begin position="1064"/>
        <end position="1077"/>
    </location>
</feature>
<evidence type="ECO:0000256" key="2">
    <source>
        <dbReference type="SAM" id="MobiDB-lite"/>
    </source>
</evidence>
<feature type="compositionally biased region" description="Basic and acidic residues" evidence="2">
    <location>
        <begin position="1677"/>
        <end position="1687"/>
    </location>
</feature>
<dbReference type="InterPro" id="IPR056243">
    <property type="entry name" value="TASOR_ab_dom"/>
</dbReference>
<feature type="compositionally biased region" description="Polar residues" evidence="2">
    <location>
        <begin position="1521"/>
        <end position="1533"/>
    </location>
</feature>
<dbReference type="InterPro" id="IPR022188">
    <property type="entry name" value="TASOR_DUF3715"/>
</dbReference>
<dbReference type="InterPro" id="IPR046432">
    <property type="entry name" value="TASOR"/>
</dbReference>
<feature type="region of interest" description="Disordered" evidence="2">
    <location>
        <begin position="721"/>
        <end position="768"/>
    </location>
</feature>
<feature type="region of interest" description="Disordered" evidence="2">
    <location>
        <begin position="1670"/>
        <end position="1698"/>
    </location>
</feature>